<reference evidence="11 12" key="1">
    <citation type="submission" date="2024-04" db="EMBL/GenBank/DDBJ databases">
        <title>The reference genome of an endangered Asteraceae, Deinandra increscens subsp. villosa, native to the Central Coast of California.</title>
        <authorList>
            <person name="Guilliams M."/>
            <person name="Hasenstab-Lehman K."/>
            <person name="Meyer R."/>
            <person name="Mcevoy S."/>
        </authorList>
    </citation>
    <scope>NUCLEOTIDE SEQUENCE [LARGE SCALE GENOMIC DNA]</scope>
    <source>
        <tissue evidence="11">Leaf</tissue>
    </source>
</reference>
<dbReference type="FunFam" id="2.60.120.340:FF:000004">
    <property type="entry name" value="Histone deacetylase HDT1"/>
    <property type="match status" value="1"/>
</dbReference>
<evidence type="ECO:0000256" key="5">
    <source>
        <dbReference type="ARBA" id="ARBA00022853"/>
    </source>
</evidence>
<feature type="compositionally biased region" description="Low complexity" evidence="9">
    <location>
        <begin position="178"/>
        <end position="191"/>
    </location>
</feature>
<evidence type="ECO:0000256" key="6">
    <source>
        <dbReference type="ARBA" id="ARBA00023015"/>
    </source>
</evidence>
<dbReference type="EMBL" id="JBCNJP010000010">
    <property type="protein sequence ID" value="KAK9072649.1"/>
    <property type="molecule type" value="Genomic_DNA"/>
</dbReference>
<evidence type="ECO:0000256" key="7">
    <source>
        <dbReference type="ARBA" id="ARBA00023163"/>
    </source>
</evidence>
<name>A0AAP0DD10_9ASTR</name>
<keyword evidence="6" id="KW-0805">Transcription regulation</keyword>
<evidence type="ECO:0000313" key="12">
    <source>
        <dbReference type="Proteomes" id="UP001408789"/>
    </source>
</evidence>
<gene>
    <name evidence="11" type="ORF">SSX86_009084</name>
</gene>
<comment type="caution">
    <text evidence="11">The sequence shown here is derived from an EMBL/GenBank/DDBJ whole genome shotgun (WGS) entry which is preliminary data.</text>
</comment>
<dbReference type="GO" id="GO:0005730">
    <property type="term" value="C:nucleolus"/>
    <property type="evidence" value="ECO:0007669"/>
    <property type="project" value="UniProtKB-SubCell"/>
</dbReference>
<dbReference type="AlphaFoldDB" id="A0AAP0DD10"/>
<keyword evidence="7" id="KW-0804">Transcription</keyword>
<feature type="region of interest" description="Disordered" evidence="9">
    <location>
        <begin position="125"/>
        <end position="258"/>
    </location>
</feature>
<dbReference type="Proteomes" id="UP001408789">
    <property type="component" value="Unassembled WGS sequence"/>
</dbReference>
<evidence type="ECO:0000256" key="8">
    <source>
        <dbReference type="ARBA" id="ARBA00023242"/>
    </source>
</evidence>
<keyword evidence="3" id="KW-0678">Repressor</keyword>
<comment type="subcellular location">
    <subcellularLocation>
        <location evidence="1">Nucleus</location>
        <location evidence="1">Nucleolus</location>
    </subcellularLocation>
</comment>
<evidence type="ECO:0000256" key="9">
    <source>
        <dbReference type="SAM" id="MobiDB-lite"/>
    </source>
</evidence>
<feature type="domain" description="Nucleoplasmin-like" evidence="10">
    <location>
        <begin position="4"/>
        <end position="95"/>
    </location>
</feature>
<keyword evidence="5" id="KW-0156">Chromatin regulator</keyword>
<dbReference type="InterPro" id="IPR041232">
    <property type="entry name" value="NPL"/>
</dbReference>
<sequence length="258" mass="28215">MFVFLGVEVKPNESLKVTVEDFKLLHISQVALGEVKNGKKVENIPVRVNINDQKFVIGTLSSERAPQIIFDLVFEQDLELSHGWKDGSIYFCGYIADNPVEYPFWISYHVVTDSSDEEEALNFNANGALQGKPKASVPEAIKEEGSDDDSEDDDSEHDSEDDSDDSMDEDESSEEEAVVVPPVQAAPKTPVSGKKAKPNTPQKPKAETPQNAKAKTPQNAKANTPPQKSNGKKVGQAVTPQANSKQSFKKAKKSGNRS</sequence>
<accession>A0AAP0DD10</accession>
<evidence type="ECO:0000256" key="1">
    <source>
        <dbReference type="ARBA" id="ARBA00004604"/>
    </source>
</evidence>
<dbReference type="GO" id="GO:0006325">
    <property type="term" value="P:chromatin organization"/>
    <property type="evidence" value="ECO:0007669"/>
    <property type="project" value="UniProtKB-KW"/>
</dbReference>
<organism evidence="11 12">
    <name type="scientific">Deinandra increscens subsp. villosa</name>
    <dbReference type="NCBI Taxonomy" id="3103831"/>
    <lineage>
        <taxon>Eukaryota</taxon>
        <taxon>Viridiplantae</taxon>
        <taxon>Streptophyta</taxon>
        <taxon>Embryophyta</taxon>
        <taxon>Tracheophyta</taxon>
        <taxon>Spermatophyta</taxon>
        <taxon>Magnoliopsida</taxon>
        <taxon>eudicotyledons</taxon>
        <taxon>Gunneridae</taxon>
        <taxon>Pentapetalae</taxon>
        <taxon>asterids</taxon>
        <taxon>campanulids</taxon>
        <taxon>Asterales</taxon>
        <taxon>Asteraceae</taxon>
        <taxon>Asteroideae</taxon>
        <taxon>Heliantheae alliance</taxon>
        <taxon>Madieae</taxon>
        <taxon>Madiinae</taxon>
        <taxon>Deinandra</taxon>
    </lineage>
</organism>
<keyword evidence="4" id="KW-0378">Hydrolase</keyword>
<comment type="similarity">
    <text evidence="2">Belongs to the histone deacetylase HD2 family.</text>
</comment>
<dbReference type="Gene3D" id="2.60.120.340">
    <property type="entry name" value="Nucleoplasmin core domain"/>
    <property type="match status" value="1"/>
</dbReference>
<dbReference type="Pfam" id="PF17800">
    <property type="entry name" value="NPL"/>
    <property type="match status" value="1"/>
</dbReference>
<dbReference type="GO" id="GO:0016787">
    <property type="term" value="F:hydrolase activity"/>
    <property type="evidence" value="ECO:0007669"/>
    <property type="project" value="UniProtKB-KW"/>
</dbReference>
<keyword evidence="12" id="KW-1185">Reference proteome</keyword>
<evidence type="ECO:0000259" key="10">
    <source>
        <dbReference type="Pfam" id="PF17800"/>
    </source>
</evidence>
<evidence type="ECO:0000313" key="11">
    <source>
        <dbReference type="EMBL" id="KAK9072649.1"/>
    </source>
</evidence>
<feature type="compositionally biased region" description="Acidic residues" evidence="9">
    <location>
        <begin position="145"/>
        <end position="177"/>
    </location>
</feature>
<keyword evidence="8" id="KW-0539">Nucleus</keyword>
<feature type="compositionally biased region" description="Polar residues" evidence="9">
    <location>
        <begin position="208"/>
        <end position="229"/>
    </location>
</feature>
<protein>
    <recommendedName>
        <fullName evidence="10">Nucleoplasmin-like domain-containing protein</fullName>
    </recommendedName>
</protein>
<proteinExistence type="inferred from homology"/>
<evidence type="ECO:0000256" key="3">
    <source>
        <dbReference type="ARBA" id="ARBA00022491"/>
    </source>
</evidence>
<evidence type="ECO:0000256" key="4">
    <source>
        <dbReference type="ARBA" id="ARBA00022801"/>
    </source>
</evidence>
<feature type="compositionally biased region" description="Basic residues" evidence="9">
    <location>
        <begin position="247"/>
        <end position="258"/>
    </location>
</feature>
<evidence type="ECO:0000256" key="2">
    <source>
        <dbReference type="ARBA" id="ARBA00006673"/>
    </source>
</evidence>